<dbReference type="GO" id="GO:0106310">
    <property type="term" value="F:protein serine kinase activity"/>
    <property type="evidence" value="ECO:0007669"/>
    <property type="project" value="RHEA"/>
</dbReference>
<evidence type="ECO:0000256" key="10">
    <source>
        <dbReference type="PROSITE-ProRule" id="PRU10141"/>
    </source>
</evidence>
<evidence type="ECO:0000256" key="3">
    <source>
        <dbReference type="ARBA" id="ARBA00022679"/>
    </source>
</evidence>
<dbReference type="Pfam" id="PF00069">
    <property type="entry name" value="Pkinase"/>
    <property type="match status" value="1"/>
</dbReference>
<comment type="similarity">
    <text evidence="11">Belongs to the protein kinase superfamily.</text>
</comment>
<sequence>MKQEFKGPGGRQEKRRAPVEVVAVTLYDAFDGQQQQQQQQASAGPKSASAPATPQGGGAGGHAASQSSQQQSQQQKDKDKPPPTAGASVRGNGLSPQSAPCTPPTTSNNTTASNQATTSADMPPLKEPKDFERFLEEARKSFEQKWTSPSSNTASLDDFDRIKTLGTGSFGRVMLVQHKQHKDYFAMKILDKQKVVKLKQVLFTLNEKRILQAVEFPFLVKLAYHFKDNSNLYMVLEYVLGGEMFSHLRKSGRFSEPHARFYGAQIVLAFQYLHSLNLIYRDLKPENLLIDHTGYIKVTDFGFAKRVRGRTWTLCGTPEYLAPEIILSKGYNKAVDWWALGVLVYEMAAGYPPFFADQPIQIYEKIVSGKVRFPSHFTSDLKDLLRNLLQVDLTKRFGNLKNGVNDIKNHRWFATTDWIAIYKKEVEAPFVPKCKGPGDTSNFDEYEEEALRISSTEKCAREFAEF</sequence>
<gene>
    <name evidence="15" type="primary">PKA-C</name>
</gene>
<feature type="domain" description="AGC-kinase C-terminal" evidence="14">
    <location>
        <begin position="414"/>
        <end position="466"/>
    </location>
</feature>
<dbReference type="Gene3D" id="3.30.200.20">
    <property type="entry name" value="Phosphorylase Kinase, domain 1"/>
    <property type="match status" value="1"/>
</dbReference>
<reference evidence="15" key="1">
    <citation type="journal article" date="2006" name="Mol. Biochem. Parasitol.">
        <title>Molecular characterisation of cAMP-dependent protein kinase (PK-A) catalytic subunit isoforms in the male tick, Amblyomma hebraeum.</title>
        <authorList>
            <person name="Tabish M."/>
            <person name="Clegg R.A."/>
            <person name="Turner P.C."/>
            <person name="Jonczy J."/>
            <person name="Rees H.H."/>
            <person name="Fisher M.J."/>
        </authorList>
    </citation>
    <scope>NUCLEOTIDE SEQUENCE</scope>
</reference>
<dbReference type="AlphaFoldDB" id="Q4R0Q0"/>
<dbReference type="EMBL" id="AJ749816">
    <property type="protein sequence ID" value="CAG44455.1"/>
    <property type="molecule type" value="mRNA"/>
</dbReference>
<dbReference type="InterPro" id="IPR017441">
    <property type="entry name" value="Protein_kinase_ATP_BS"/>
</dbReference>
<dbReference type="PANTHER" id="PTHR24353">
    <property type="entry name" value="CYCLIC NUCLEOTIDE-DEPENDENT PROTEIN KINASE"/>
    <property type="match status" value="1"/>
</dbReference>
<feature type="binding site" evidence="10">
    <location>
        <position position="188"/>
    </location>
    <ligand>
        <name>ATP</name>
        <dbReference type="ChEBI" id="CHEBI:30616"/>
    </ligand>
</feature>
<keyword evidence="7" id="KW-0114">cAMP</keyword>
<dbReference type="GO" id="GO:0004691">
    <property type="term" value="F:cAMP-dependent protein kinase activity"/>
    <property type="evidence" value="ECO:0007669"/>
    <property type="project" value="UniProtKB-EC"/>
</dbReference>
<evidence type="ECO:0000256" key="12">
    <source>
        <dbReference type="SAM" id="MobiDB-lite"/>
    </source>
</evidence>
<accession>Q4R0Q0</accession>
<dbReference type="InterPro" id="IPR000719">
    <property type="entry name" value="Prot_kinase_dom"/>
</dbReference>
<dbReference type="PROSITE" id="PS51285">
    <property type="entry name" value="AGC_KINASE_CTER"/>
    <property type="match status" value="1"/>
</dbReference>
<evidence type="ECO:0000256" key="11">
    <source>
        <dbReference type="RuleBase" id="RU000304"/>
    </source>
</evidence>
<dbReference type="SMART" id="SM00133">
    <property type="entry name" value="S_TK_X"/>
    <property type="match status" value="1"/>
</dbReference>
<feature type="compositionally biased region" description="Low complexity" evidence="12">
    <location>
        <begin position="62"/>
        <end position="74"/>
    </location>
</feature>
<keyword evidence="3 15" id="KW-0808">Transferase</keyword>
<evidence type="ECO:0000256" key="5">
    <source>
        <dbReference type="ARBA" id="ARBA00022777"/>
    </source>
</evidence>
<dbReference type="PROSITE" id="PS00107">
    <property type="entry name" value="PROTEIN_KINASE_ATP"/>
    <property type="match status" value="1"/>
</dbReference>
<dbReference type="InterPro" id="IPR000961">
    <property type="entry name" value="AGC-kinase_C"/>
</dbReference>
<proteinExistence type="evidence at transcript level"/>
<dbReference type="GO" id="GO:0005952">
    <property type="term" value="C:cAMP-dependent protein kinase complex"/>
    <property type="evidence" value="ECO:0007669"/>
    <property type="project" value="TreeGrafter"/>
</dbReference>
<protein>
    <recommendedName>
        <fullName evidence="1">cAMP-dependent protein kinase</fullName>
        <ecNumber evidence="1">2.7.11.11</ecNumber>
    </recommendedName>
</protein>
<keyword evidence="2 11" id="KW-0723">Serine/threonine-protein kinase</keyword>
<dbReference type="GO" id="GO:0005524">
    <property type="term" value="F:ATP binding"/>
    <property type="evidence" value="ECO:0007669"/>
    <property type="project" value="UniProtKB-UniRule"/>
</dbReference>
<keyword evidence="6 10" id="KW-0067">ATP-binding</keyword>
<dbReference type="CDD" id="cd14209">
    <property type="entry name" value="STKc_PKA"/>
    <property type="match status" value="1"/>
</dbReference>
<feature type="compositionally biased region" description="Low complexity" evidence="12">
    <location>
        <begin position="33"/>
        <end position="54"/>
    </location>
</feature>
<keyword evidence="5 15" id="KW-0418">Kinase</keyword>
<dbReference type="InterPro" id="IPR008271">
    <property type="entry name" value="Ser/Thr_kinase_AS"/>
</dbReference>
<organism evidence="15">
    <name type="scientific">Amblyomma hebraeum</name>
    <name type="common">South African bont tick</name>
    <dbReference type="NCBI Taxonomy" id="34608"/>
    <lineage>
        <taxon>Eukaryota</taxon>
        <taxon>Metazoa</taxon>
        <taxon>Ecdysozoa</taxon>
        <taxon>Arthropoda</taxon>
        <taxon>Chelicerata</taxon>
        <taxon>Arachnida</taxon>
        <taxon>Acari</taxon>
        <taxon>Parasitiformes</taxon>
        <taxon>Ixodida</taxon>
        <taxon>Ixodoidea</taxon>
        <taxon>Ixodidae</taxon>
        <taxon>Amblyomminae</taxon>
        <taxon>Amblyomma</taxon>
    </lineage>
</organism>
<dbReference type="PROSITE" id="PS00108">
    <property type="entry name" value="PROTEIN_KINASE_ST"/>
    <property type="match status" value="1"/>
</dbReference>
<dbReference type="SUPFAM" id="SSF56112">
    <property type="entry name" value="Protein kinase-like (PK-like)"/>
    <property type="match status" value="1"/>
</dbReference>
<feature type="region of interest" description="Disordered" evidence="12">
    <location>
        <begin position="30"/>
        <end position="126"/>
    </location>
</feature>
<feature type="compositionally biased region" description="Low complexity" evidence="12">
    <location>
        <begin position="98"/>
        <end position="120"/>
    </location>
</feature>
<evidence type="ECO:0000256" key="8">
    <source>
        <dbReference type="ARBA" id="ARBA00047292"/>
    </source>
</evidence>
<evidence type="ECO:0000259" key="14">
    <source>
        <dbReference type="PROSITE" id="PS51285"/>
    </source>
</evidence>
<dbReference type="EC" id="2.7.11.11" evidence="1"/>
<evidence type="ECO:0000313" key="15">
    <source>
        <dbReference type="EMBL" id="CAG44455.1"/>
    </source>
</evidence>
<dbReference type="Gene3D" id="1.10.510.10">
    <property type="entry name" value="Transferase(Phosphotransferase) domain 1"/>
    <property type="match status" value="1"/>
</dbReference>
<evidence type="ECO:0000256" key="7">
    <source>
        <dbReference type="ARBA" id="ARBA00023149"/>
    </source>
</evidence>
<dbReference type="InterPro" id="IPR011009">
    <property type="entry name" value="Kinase-like_dom_sf"/>
</dbReference>
<feature type="domain" description="Protein kinase" evidence="13">
    <location>
        <begin position="159"/>
        <end position="413"/>
    </location>
</feature>
<evidence type="ECO:0000256" key="4">
    <source>
        <dbReference type="ARBA" id="ARBA00022741"/>
    </source>
</evidence>
<dbReference type="SMART" id="SM00220">
    <property type="entry name" value="S_TKc"/>
    <property type="match status" value="1"/>
</dbReference>
<dbReference type="GO" id="GO:0005829">
    <property type="term" value="C:cytosol"/>
    <property type="evidence" value="ECO:0007669"/>
    <property type="project" value="TreeGrafter"/>
</dbReference>
<name>Q4R0Q0_AMBHE</name>
<dbReference type="PROSITE" id="PS50011">
    <property type="entry name" value="PROTEIN_KINASE_DOM"/>
    <property type="match status" value="1"/>
</dbReference>
<dbReference type="PANTHER" id="PTHR24353:SF153">
    <property type="entry name" value="CAMP-DEPENDENT PROTEIN KINASE CATALYTIC SUBUNIT 1"/>
    <property type="match status" value="1"/>
</dbReference>
<evidence type="ECO:0000256" key="2">
    <source>
        <dbReference type="ARBA" id="ARBA00022527"/>
    </source>
</evidence>
<dbReference type="GO" id="GO:0005634">
    <property type="term" value="C:nucleus"/>
    <property type="evidence" value="ECO:0007669"/>
    <property type="project" value="TreeGrafter"/>
</dbReference>
<evidence type="ECO:0000256" key="6">
    <source>
        <dbReference type="ARBA" id="ARBA00022840"/>
    </source>
</evidence>
<dbReference type="InterPro" id="IPR044109">
    <property type="entry name" value="STKc_PKA"/>
</dbReference>
<keyword evidence="4 10" id="KW-0547">Nucleotide-binding</keyword>
<dbReference type="FunFam" id="1.10.510.10:FF:000005">
    <property type="entry name" value="cAMP-dependent protein kinase catalytic subunit alpha"/>
    <property type="match status" value="1"/>
</dbReference>
<evidence type="ECO:0000256" key="9">
    <source>
        <dbReference type="ARBA" id="ARBA00047454"/>
    </source>
</evidence>
<dbReference type="FunFam" id="3.30.200.20:FF:000005">
    <property type="entry name" value="cAMP-dependent protein kinase catalytic subunit"/>
    <property type="match status" value="1"/>
</dbReference>
<comment type="catalytic activity">
    <reaction evidence="8">
        <text>L-threonyl-[protein] + ATP = O-phospho-L-threonyl-[protein] + ADP + H(+)</text>
        <dbReference type="Rhea" id="RHEA:46608"/>
        <dbReference type="Rhea" id="RHEA-COMP:11060"/>
        <dbReference type="Rhea" id="RHEA-COMP:11605"/>
        <dbReference type="ChEBI" id="CHEBI:15378"/>
        <dbReference type="ChEBI" id="CHEBI:30013"/>
        <dbReference type="ChEBI" id="CHEBI:30616"/>
        <dbReference type="ChEBI" id="CHEBI:61977"/>
        <dbReference type="ChEBI" id="CHEBI:456216"/>
        <dbReference type="EC" id="2.7.11.11"/>
    </reaction>
</comment>
<evidence type="ECO:0000256" key="1">
    <source>
        <dbReference type="ARBA" id="ARBA00012444"/>
    </source>
</evidence>
<evidence type="ECO:0000259" key="13">
    <source>
        <dbReference type="PROSITE" id="PS50011"/>
    </source>
</evidence>
<comment type="catalytic activity">
    <reaction evidence="9">
        <text>L-seryl-[protein] + ATP = O-phospho-L-seryl-[protein] + ADP + H(+)</text>
        <dbReference type="Rhea" id="RHEA:17989"/>
        <dbReference type="Rhea" id="RHEA-COMP:9863"/>
        <dbReference type="Rhea" id="RHEA-COMP:11604"/>
        <dbReference type="ChEBI" id="CHEBI:15378"/>
        <dbReference type="ChEBI" id="CHEBI:29999"/>
        <dbReference type="ChEBI" id="CHEBI:30616"/>
        <dbReference type="ChEBI" id="CHEBI:83421"/>
        <dbReference type="ChEBI" id="CHEBI:456216"/>
        <dbReference type="EC" id="2.7.11.11"/>
    </reaction>
</comment>